<dbReference type="InterPro" id="IPR014161">
    <property type="entry name" value="Tol-Pal_TolA"/>
</dbReference>
<evidence type="ECO:0000256" key="3">
    <source>
        <dbReference type="ARBA" id="ARBA00022989"/>
    </source>
</evidence>
<organism evidence="7 8">
    <name type="scientific">Undibacterium terreum</name>
    <dbReference type="NCBI Taxonomy" id="1224302"/>
    <lineage>
        <taxon>Bacteria</taxon>
        <taxon>Pseudomonadati</taxon>
        <taxon>Pseudomonadota</taxon>
        <taxon>Betaproteobacteria</taxon>
        <taxon>Burkholderiales</taxon>
        <taxon>Oxalobacteraceae</taxon>
        <taxon>Undibacterium</taxon>
    </lineage>
</organism>
<evidence type="ECO:0008006" key="9">
    <source>
        <dbReference type="Google" id="ProtNLM"/>
    </source>
</evidence>
<feature type="compositionally biased region" description="Basic and acidic residues" evidence="5">
    <location>
        <begin position="87"/>
        <end position="101"/>
    </location>
</feature>
<dbReference type="Gene3D" id="3.30.1150.10">
    <property type="match status" value="1"/>
</dbReference>
<dbReference type="EMBL" id="BMED01000001">
    <property type="protein sequence ID" value="GGC71123.1"/>
    <property type="molecule type" value="Genomic_DNA"/>
</dbReference>
<evidence type="ECO:0000256" key="2">
    <source>
        <dbReference type="ARBA" id="ARBA00022692"/>
    </source>
</evidence>
<dbReference type="NCBIfam" id="TIGR02794">
    <property type="entry name" value="tolA_full"/>
    <property type="match status" value="1"/>
</dbReference>
<dbReference type="Pfam" id="PF13103">
    <property type="entry name" value="TonB_2"/>
    <property type="match status" value="1"/>
</dbReference>
<feature type="transmembrane region" description="Helical" evidence="6">
    <location>
        <begin position="16"/>
        <end position="35"/>
    </location>
</feature>
<dbReference type="GO" id="GO:0043213">
    <property type="term" value="P:bacteriocin transport"/>
    <property type="evidence" value="ECO:0007669"/>
    <property type="project" value="InterPro"/>
</dbReference>
<evidence type="ECO:0000256" key="5">
    <source>
        <dbReference type="SAM" id="MobiDB-lite"/>
    </source>
</evidence>
<evidence type="ECO:0000256" key="1">
    <source>
        <dbReference type="ARBA" id="ARBA00004167"/>
    </source>
</evidence>
<dbReference type="Proteomes" id="UP000637423">
    <property type="component" value="Unassembled WGS sequence"/>
</dbReference>
<dbReference type="GO" id="GO:0019534">
    <property type="term" value="F:toxin transmembrane transporter activity"/>
    <property type="evidence" value="ECO:0007669"/>
    <property type="project" value="InterPro"/>
</dbReference>
<sequence length="303" mass="33688">MTAFSPNTLPKEPGRWPAIALATLVHILLLAFLWIGVQWQNQESTAVEAEVWDMQTREAAPKPVPQEELAPEPVKVQPPPPPVVKPDVPKEDPEIALEQERKRKLAEKKKEEEQLKLEREEAKRKADKEEKIKQEKEKEKLKLAEDKKKAEKLAADEAEKNKQAELKKKQNSDQAARDKVFAENMRRLNGQAATTGSGGNGDAPKSTGNNRGDPSYAAKVSAKIRSNSNYNASDNTSNNPTVEYRIDLLPDGTLRGAIRKLKSSGAPGFDEAVERAIDKSQPFPKNNSGVVPDSMILVYKLKE</sequence>
<evidence type="ECO:0000313" key="7">
    <source>
        <dbReference type="EMBL" id="GGC71123.1"/>
    </source>
</evidence>
<evidence type="ECO:0000256" key="4">
    <source>
        <dbReference type="ARBA" id="ARBA00023136"/>
    </source>
</evidence>
<dbReference type="GO" id="GO:0016020">
    <property type="term" value="C:membrane"/>
    <property type="evidence" value="ECO:0007669"/>
    <property type="project" value="UniProtKB-SubCell"/>
</dbReference>
<reference evidence="7" key="2">
    <citation type="submission" date="2020-09" db="EMBL/GenBank/DDBJ databases">
        <authorList>
            <person name="Sun Q."/>
            <person name="Zhou Y."/>
        </authorList>
    </citation>
    <scope>NUCLEOTIDE SEQUENCE</scope>
    <source>
        <strain evidence="7">CGMCC 1.10998</strain>
    </source>
</reference>
<dbReference type="InterPro" id="IPR006260">
    <property type="entry name" value="TonB/TolA_C"/>
</dbReference>
<evidence type="ECO:0000313" key="8">
    <source>
        <dbReference type="Proteomes" id="UP000637423"/>
    </source>
</evidence>
<keyword evidence="2 6" id="KW-0812">Transmembrane</keyword>
<feature type="compositionally biased region" description="Polar residues" evidence="5">
    <location>
        <begin position="224"/>
        <end position="241"/>
    </location>
</feature>
<name>A0A916UGL5_9BURK</name>
<gene>
    <name evidence="7" type="ORF">GCM10011396_17820</name>
</gene>
<feature type="compositionally biased region" description="Basic and acidic residues" evidence="5">
    <location>
        <begin position="108"/>
        <end position="186"/>
    </location>
</feature>
<protein>
    <recommendedName>
        <fullName evidence="9">Colicin import membrane protein</fullName>
    </recommendedName>
</protein>
<dbReference type="AlphaFoldDB" id="A0A916UGL5"/>
<keyword evidence="4 6" id="KW-0472">Membrane</keyword>
<keyword evidence="3 6" id="KW-1133">Transmembrane helix</keyword>
<dbReference type="NCBIfam" id="TIGR01352">
    <property type="entry name" value="tonB_Cterm"/>
    <property type="match status" value="1"/>
</dbReference>
<proteinExistence type="predicted"/>
<keyword evidence="8" id="KW-1185">Reference proteome</keyword>
<feature type="region of interest" description="Disordered" evidence="5">
    <location>
        <begin position="58"/>
        <end position="241"/>
    </location>
</feature>
<dbReference type="RefSeq" id="WP_188565542.1">
    <property type="nucleotide sequence ID" value="NZ_BMED01000001.1"/>
</dbReference>
<comment type="subcellular location">
    <subcellularLocation>
        <location evidence="1">Membrane</location>
        <topology evidence="1">Single-pass membrane protein</topology>
    </subcellularLocation>
</comment>
<reference evidence="7" key="1">
    <citation type="journal article" date="2014" name="Int. J. Syst. Evol. Microbiol.">
        <title>Complete genome sequence of Corynebacterium casei LMG S-19264T (=DSM 44701T), isolated from a smear-ripened cheese.</title>
        <authorList>
            <consortium name="US DOE Joint Genome Institute (JGI-PGF)"/>
            <person name="Walter F."/>
            <person name="Albersmeier A."/>
            <person name="Kalinowski J."/>
            <person name="Ruckert C."/>
        </authorList>
    </citation>
    <scope>NUCLEOTIDE SEQUENCE</scope>
    <source>
        <strain evidence="7">CGMCC 1.10998</strain>
    </source>
</reference>
<evidence type="ECO:0000256" key="6">
    <source>
        <dbReference type="SAM" id="Phobius"/>
    </source>
</evidence>
<comment type="caution">
    <text evidence="7">The sequence shown here is derived from an EMBL/GenBank/DDBJ whole genome shotgun (WGS) entry which is preliminary data.</text>
</comment>
<dbReference type="SUPFAM" id="SSF74653">
    <property type="entry name" value="TolA/TonB C-terminal domain"/>
    <property type="match status" value="1"/>
</dbReference>
<accession>A0A916UGL5</accession>